<dbReference type="EMBL" id="JADINC010000059">
    <property type="protein sequence ID" value="MBO8425545.1"/>
    <property type="molecule type" value="Genomic_DNA"/>
</dbReference>
<comment type="caution">
    <text evidence="1">The sequence shown here is derived from an EMBL/GenBank/DDBJ whole genome shotgun (WGS) entry which is preliminary data.</text>
</comment>
<gene>
    <name evidence="1" type="ORF">IAC69_03660</name>
</gene>
<reference evidence="1" key="1">
    <citation type="submission" date="2020-10" db="EMBL/GenBank/DDBJ databases">
        <authorList>
            <person name="Gilroy R."/>
        </authorList>
    </citation>
    <scope>NUCLEOTIDE SEQUENCE</scope>
    <source>
        <strain evidence="1">8207</strain>
    </source>
</reference>
<dbReference type="Proteomes" id="UP000823630">
    <property type="component" value="Unassembled WGS sequence"/>
</dbReference>
<organism evidence="1 2">
    <name type="scientific">Candidatus Enterousia avistercoris</name>
    <dbReference type="NCBI Taxonomy" id="2840788"/>
    <lineage>
        <taxon>Bacteria</taxon>
        <taxon>Pseudomonadati</taxon>
        <taxon>Pseudomonadota</taxon>
        <taxon>Alphaproteobacteria</taxon>
        <taxon>Candidatus Enterousia</taxon>
    </lineage>
</organism>
<protein>
    <submittedName>
        <fullName evidence="1">Uncharacterized protein</fullName>
    </submittedName>
</protein>
<reference evidence="1" key="2">
    <citation type="journal article" date="2021" name="PeerJ">
        <title>Extensive microbial diversity within the chicken gut microbiome revealed by metagenomics and culture.</title>
        <authorList>
            <person name="Gilroy R."/>
            <person name="Ravi A."/>
            <person name="Getino M."/>
            <person name="Pursley I."/>
            <person name="Horton D.L."/>
            <person name="Alikhan N.F."/>
            <person name="Baker D."/>
            <person name="Gharbi K."/>
            <person name="Hall N."/>
            <person name="Watson M."/>
            <person name="Adriaenssens E.M."/>
            <person name="Foster-Nyarko E."/>
            <person name="Jarju S."/>
            <person name="Secka A."/>
            <person name="Antonio M."/>
            <person name="Oren A."/>
            <person name="Chaudhuri R.R."/>
            <person name="La Ragione R."/>
            <person name="Hildebrand F."/>
            <person name="Pallen M.J."/>
        </authorList>
    </citation>
    <scope>NUCLEOTIDE SEQUENCE</scope>
    <source>
        <strain evidence="1">8207</strain>
    </source>
</reference>
<name>A0A9D9DG52_9PROT</name>
<evidence type="ECO:0000313" key="1">
    <source>
        <dbReference type="EMBL" id="MBO8425545.1"/>
    </source>
</evidence>
<sequence>MMLMSFNGENLYHDKVDTKYAQNEITTWVYREINPTHLMSVQFPEHLKTSNLFIARERLRRLMKSFEYYLIGRYWYAVPVEFIAFAEHGMSTGWHFHIPMNLKNNPRTLEKFTEKQIDDALSSVWNTHKLNRYSLHMLKLEETPERAVNYCTKELTANKRLNIDSDRIITSRELFDLKPSPMKHIFNRVYKIENKGITQFALRGNVKQVV</sequence>
<dbReference type="AlphaFoldDB" id="A0A9D9DG52"/>
<proteinExistence type="predicted"/>
<evidence type="ECO:0000313" key="2">
    <source>
        <dbReference type="Proteomes" id="UP000823630"/>
    </source>
</evidence>
<accession>A0A9D9DG52</accession>